<accession>A0A4Y2X6N9</accession>
<name>A0A4Y2X6N9_ARAVE</name>
<dbReference type="AlphaFoldDB" id="A0A4Y2X6N9"/>
<dbReference type="EMBL" id="BGPR01071280">
    <property type="protein sequence ID" value="GBO44520.1"/>
    <property type="molecule type" value="Genomic_DNA"/>
</dbReference>
<evidence type="ECO:0000313" key="2">
    <source>
        <dbReference type="Proteomes" id="UP000499080"/>
    </source>
</evidence>
<sequence>MDGQNRRDARPPTTPQVFRAPQEWSAGEWLCIIVSPIFYPAFRFWQEGREENYATHVPPITGFRVYKDGRVKKLAMTRPRLICIGFRVR</sequence>
<comment type="caution">
    <text evidence="1">The sequence shown here is derived from an EMBL/GenBank/DDBJ whole genome shotgun (WGS) entry which is preliminary data.</text>
</comment>
<protein>
    <submittedName>
        <fullName evidence="1">Uncharacterized protein</fullName>
    </submittedName>
</protein>
<evidence type="ECO:0000313" key="1">
    <source>
        <dbReference type="EMBL" id="GBO44520.1"/>
    </source>
</evidence>
<reference evidence="1 2" key="1">
    <citation type="journal article" date="2019" name="Sci. Rep.">
        <title>Orb-weaving spider Araneus ventricosus genome elucidates the spidroin gene catalogue.</title>
        <authorList>
            <person name="Kono N."/>
            <person name="Nakamura H."/>
            <person name="Ohtoshi R."/>
            <person name="Moran D.A.P."/>
            <person name="Shinohara A."/>
            <person name="Yoshida Y."/>
            <person name="Fujiwara M."/>
            <person name="Mori M."/>
            <person name="Tomita M."/>
            <person name="Arakawa K."/>
        </authorList>
    </citation>
    <scope>NUCLEOTIDE SEQUENCE [LARGE SCALE GENOMIC DNA]</scope>
</reference>
<organism evidence="1 2">
    <name type="scientific">Araneus ventricosus</name>
    <name type="common">Orbweaver spider</name>
    <name type="synonym">Epeira ventricosa</name>
    <dbReference type="NCBI Taxonomy" id="182803"/>
    <lineage>
        <taxon>Eukaryota</taxon>
        <taxon>Metazoa</taxon>
        <taxon>Ecdysozoa</taxon>
        <taxon>Arthropoda</taxon>
        <taxon>Chelicerata</taxon>
        <taxon>Arachnida</taxon>
        <taxon>Araneae</taxon>
        <taxon>Araneomorphae</taxon>
        <taxon>Entelegynae</taxon>
        <taxon>Araneoidea</taxon>
        <taxon>Araneidae</taxon>
        <taxon>Araneus</taxon>
    </lineage>
</organism>
<gene>
    <name evidence="1" type="ORF">AVEN_107530_1</name>
</gene>
<keyword evidence="2" id="KW-1185">Reference proteome</keyword>
<dbReference type="Proteomes" id="UP000499080">
    <property type="component" value="Unassembled WGS sequence"/>
</dbReference>
<proteinExistence type="predicted"/>